<evidence type="ECO:0000313" key="8">
    <source>
        <dbReference type="Proteomes" id="UP000679691"/>
    </source>
</evidence>
<name>A0A8T4HGH8_9SPHI</name>
<dbReference type="EMBL" id="JAGKSB010000018">
    <property type="protein sequence ID" value="MBP3944438.1"/>
    <property type="molecule type" value="Genomic_DNA"/>
</dbReference>
<organism evidence="7 8">
    <name type="scientific">Rhinopithecimicrobium faecis</name>
    <dbReference type="NCBI Taxonomy" id="2820698"/>
    <lineage>
        <taxon>Bacteria</taxon>
        <taxon>Pseudomonadati</taxon>
        <taxon>Bacteroidota</taxon>
        <taxon>Sphingobacteriia</taxon>
        <taxon>Sphingobacteriales</taxon>
        <taxon>Sphingobacteriaceae</taxon>
        <taxon>Rhinopithecimicrobium</taxon>
    </lineage>
</organism>
<keyword evidence="2" id="KW-0813">Transport</keyword>
<feature type="transmembrane region" description="Helical" evidence="6">
    <location>
        <begin position="313"/>
        <end position="334"/>
    </location>
</feature>
<feature type="transmembrane region" description="Helical" evidence="6">
    <location>
        <begin position="240"/>
        <end position="257"/>
    </location>
</feature>
<dbReference type="InterPro" id="IPR036259">
    <property type="entry name" value="MFS_trans_sf"/>
</dbReference>
<dbReference type="AlphaFoldDB" id="A0A8T4HGH8"/>
<dbReference type="PANTHER" id="PTHR42718">
    <property type="entry name" value="MAJOR FACILITATOR SUPERFAMILY MULTIDRUG TRANSPORTER MFSC"/>
    <property type="match status" value="1"/>
</dbReference>
<evidence type="ECO:0000256" key="2">
    <source>
        <dbReference type="ARBA" id="ARBA00022448"/>
    </source>
</evidence>
<keyword evidence="3 6" id="KW-0812">Transmembrane</keyword>
<feature type="transmembrane region" description="Helical" evidence="6">
    <location>
        <begin position="346"/>
        <end position="364"/>
    </location>
</feature>
<feature type="transmembrane region" description="Helical" evidence="6">
    <location>
        <begin position="83"/>
        <end position="100"/>
    </location>
</feature>
<proteinExistence type="predicted"/>
<keyword evidence="5 6" id="KW-0472">Membrane</keyword>
<keyword evidence="4 6" id="KW-1133">Transmembrane helix</keyword>
<feature type="transmembrane region" description="Helical" evidence="6">
    <location>
        <begin position="207"/>
        <end position="228"/>
    </location>
</feature>
<gene>
    <name evidence="7" type="ORF">J5U18_12895</name>
</gene>
<feature type="transmembrane region" description="Helical" evidence="6">
    <location>
        <begin position="142"/>
        <end position="161"/>
    </location>
</feature>
<feature type="transmembrane region" description="Helical" evidence="6">
    <location>
        <begin position="406"/>
        <end position="426"/>
    </location>
</feature>
<protein>
    <submittedName>
        <fullName evidence="7">Transporter</fullName>
    </submittedName>
</protein>
<evidence type="ECO:0000256" key="1">
    <source>
        <dbReference type="ARBA" id="ARBA00004141"/>
    </source>
</evidence>
<dbReference type="SUPFAM" id="SSF103473">
    <property type="entry name" value="MFS general substrate transporter"/>
    <property type="match status" value="1"/>
</dbReference>
<feature type="transmembrane region" description="Helical" evidence="6">
    <location>
        <begin position="106"/>
        <end position="130"/>
    </location>
</feature>
<feature type="transmembrane region" description="Helical" evidence="6">
    <location>
        <begin position="12"/>
        <end position="34"/>
    </location>
</feature>
<evidence type="ECO:0000313" key="7">
    <source>
        <dbReference type="EMBL" id="MBP3944438.1"/>
    </source>
</evidence>
<feature type="transmembrane region" description="Helical" evidence="6">
    <location>
        <begin position="278"/>
        <end position="301"/>
    </location>
</feature>
<accession>A0A8T4HGH8</accession>
<evidence type="ECO:0000256" key="6">
    <source>
        <dbReference type="SAM" id="Phobius"/>
    </source>
</evidence>
<comment type="caution">
    <text evidence="7">The sequence shown here is derived from an EMBL/GenBank/DDBJ whole genome shotgun (WGS) entry which is preliminary data.</text>
</comment>
<evidence type="ECO:0000256" key="4">
    <source>
        <dbReference type="ARBA" id="ARBA00022989"/>
    </source>
</evidence>
<evidence type="ECO:0000256" key="5">
    <source>
        <dbReference type="ARBA" id="ARBA00023136"/>
    </source>
</evidence>
<sequence length="530" mass="61138">MRVKSRNLFKYWIPEWLIKIILFSLLMPSLTLFFLPMANPNAAAGHYGCEPLDIQFAVGLFYMGFVGFYSLERRFFAYLAAKEYFIIFHLVQIITCVLLFNFENLWFLYPIRFIQGMLFAGAVNLSISSIFSRLKTAQAREISFSVFYGMLICTTPFNNIVTADLIDQFDFNFLYKVAAIAFLPGLFLIVITMNATRRKVHFPLYNLDWASFVLYSSILIALGYMMIYGQQLYWFTDSRIQMATAIAMLCGILFVVRQSYLRRPYINLEVFRFRNFKFGLLIIFVLYICRFASGITNTYFANTLHFDPRHISYINIFNLMGLMMGVVVSCALVLQKMPIRRMWISGFISLLAFHGSMYYLFNVAANEQHYFLPLFLQGFGVGLIMVPTIIFIIASVDVKLGPSAAAVALAFRYFGYIGSIALINYFSLYRKGLHFNRFQHQIISSNPLVKEELATFSGNLMQRGMEHGKAVKVGYKLLVNQVHQQAELRYAMDYYLLMSILIVIMILIIITMPFVNKTILYLKSKTLSPA</sequence>
<evidence type="ECO:0000256" key="3">
    <source>
        <dbReference type="ARBA" id="ARBA00022692"/>
    </source>
</evidence>
<feature type="transmembrane region" description="Helical" evidence="6">
    <location>
        <begin position="370"/>
        <end position="394"/>
    </location>
</feature>
<dbReference type="GO" id="GO:0016020">
    <property type="term" value="C:membrane"/>
    <property type="evidence" value="ECO:0007669"/>
    <property type="project" value="UniProtKB-SubCell"/>
</dbReference>
<dbReference type="RefSeq" id="WP_353547951.1">
    <property type="nucleotide sequence ID" value="NZ_JAGKSB010000018.1"/>
</dbReference>
<feature type="transmembrane region" description="Helical" evidence="6">
    <location>
        <begin position="494"/>
        <end position="515"/>
    </location>
</feature>
<reference evidence="7" key="1">
    <citation type="submission" date="2021-03" db="EMBL/GenBank/DDBJ databases">
        <authorList>
            <person name="Lu T."/>
            <person name="Wang Q."/>
            <person name="Han X."/>
        </authorList>
    </citation>
    <scope>NUCLEOTIDE SEQUENCE</scope>
    <source>
        <strain evidence="7">WQ 2009</strain>
    </source>
</reference>
<keyword evidence="8" id="KW-1185">Reference proteome</keyword>
<feature type="transmembrane region" description="Helical" evidence="6">
    <location>
        <begin position="173"/>
        <end position="195"/>
    </location>
</feature>
<comment type="subcellular location">
    <subcellularLocation>
        <location evidence="1">Membrane</location>
        <topology evidence="1">Multi-pass membrane protein</topology>
    </subcellularLocation>
</comment>
<dbReference type="Proteomes" id="UP000679691">
    <property type="component" value="Unassembled WGS sequence"/>
</dbReference>
<dbReference type="PANTHER" id="PTHR42718:SF9">
    <property type="entry name" value="MAJOR FACILITATOR SUPERFAMILY MULTIDRUG TRANSPORTER MFSC"/>
    <property type="match status" value="1"/>
</dbReference>
<feature type="transmembrane region" description="Helical" evidence="6">
    <location>
        <begin position="54"/>
        <end position="71"/>
    </location>
</feature>